<evidence type="ECO:0000256" key="7">
    <source>
        <dbReference type="ARBA" id="ARBA00047899"/>
    </source>
</evidence>
<dbReference type="EMBL" id="ML987197">
    <property type="protein sequence ID" value="KAF2247429.1"/>
    <property type="molecule type" value="Genomic_DNA"/>
</dbReference>
<dbReference type="GO" id="GO:0005634">
    <property type="term" value="C:nucleus"/>
    <property type="evidence" value="ECO:0007669"/>
    <property type="project" value="TreeGrafter"/>
</dbReference>
<evidence type="ECO:0000256" key="2">
    <source>
        <dbReference type="ARBA" id="ARBA00022527"/>
    </source>
</evidence>
<gene>
    <name evidence="11" type="ORF">BU26DRAFT_347942</name>
</gene>
<keyword evidence="12" id="KW-1185">Reference proteome</keyword>
<evidence type="ECO:0000259" key="10">
    <source>
        <dbReference type="PROSITE" id="PS50011"/>
    </source>
</evidence>
<keyword evidence="3" id="KW-0808">Transferase</keyword>
<keyword evidence="4" id="KW-0547">Nucleotide-binding</keyword>
<evidence type="ECO:0000313" key="12">
    <source>
        <dbReference type="Proteomes" id="UP000800094"/>
    </source>
</evidence>
<evidence type="ECO:0000313" key="11">
    <source>
        <dbReference type="EMBL" id="KAF2247429.1"/>
    </source>
</evidence>
<dbReference type="PANTHER" id="PTHR43671:SF98">
    <property type="entry name" value="SERINE_THREONINE-PROTEIN KINASE NEK11"/>
    <property type="match status" value="1"/>
</dbReference>
<dbReference type="Gene3D" id="1.10.510.10">
    <property type="entry name" value="Transferase(Phosphotransferase) domain 1"/>
    <property type="match status" value="1"/>
</dbReference>
<dbReference type="InterPro" id="IPR050660">
    <property type="entry name" value="NEK_Ser/Thr_kinase"/>
</dbReference>
<dbReference type="Pfam" id="PF00069">
    <property type="entry name" value="Pkinase"/>
    <property type="match status" value="1"/>
</dbReference>
<comment type="catalytic activity">
    <reaction evidence="8">
        <text>L-seryl-[protein] + ATP = O-phospho-L-seryl-[protein] + ADP + H(+)</text>
        <dbReference type="Rhea" id="RHEA:17989"/>
        <dbReference type="Rhea" id="RHEA-COMP:9863"/>
        <dbReference type="Rhea" id="RHEA-COMP:11604"/>
        <dbReference type="ChEBI" id="CHEBI:15378"/>
        <dbReference type="ChEBI" id="CHEBI:29999"/>
        <dbReference type="ChEBI" id="CHEBI:30616"/>
        <dbReference type="ChEBI" id="CHEBI:83421"/>
        <dbReference type="ChEBI" id="CHEBI:456216"/>
        <dbReference type="EC" id="2.7.11.1"/>
    </reaction>
</comment>
<comment type="catalytic activity">
    <reaction evidence="7">
        <text>L-threonyl-[protein] + ATP = O-phospho-L-threonyl-[protein] + ADP + H(+)</text>
        <dbReference type="Rhea" id="RHEA:46608"/>
        <dbReference type="Rhea" id="RHEA-COMP:11060"/>
        <dbReference type="Rhea" id="RHEA-COMP:11605"/>
        <dbReference type="ChEBI" id="CHEBI:15378"/>
        <dbReference type="ChEBI" id="CHEBI:30013"/>
        <dbReference type="ChEBI" id="CHEBI:30616"/>
        <dbReference type="ChEBI" id="CHEBI:61977"/>
        <dbReference type="ChEBI" id="CHEBI:456216"/>
        <dbReference type="EC" id="2.7.11.1"/>
    </reaction>
</comment>
<evidence type="ECO:0000256" key="5">
    <source>
        <dbReference type="ARBA" id="ARBA00022777"/>
    </source>
</evidence>
<keyword evidence="2" id="KW-0723">Serine/threonine-protein kinase</keyword>
<name>A0A6A6IB14_9PLEO</name>
<dbReference type="GeneID" id="54575732"/>
<feature type="domain" description="Protein kinase" evidence="10">
    <location>
        <begin position="1"/>
        <end position="259"/>
    </location>
</feature>
<accession>A0A6A6IB14</accession>
<evidence type="ECO:0000256" key="3">
    <source>
        <dbReference type="ARBA" id="ARBA00022679"/>
    </source>
</evidence>
<dbReference type="GO" id="GO:0005524">
    <property type="term" value="F:ATP binding"/>
    <property type="evidence" value="ECO:0007669"/>
    <property type="project" value="UniProtKB-KW"/>
</dbReference>
<dbReference type="PANTHER" id="PTHR43671">
    <property type="entry name" value="SERINE/THREONINE-PROTEIN KINASE NEK"/>
    <property type="match status" value="1"/>
</dbReference>
<dbReference type="OrthoDB" id="310217at2759"/>
<dbReference type="AlphaFoldDB" id="A0A6A6IB14"/>
<dbReference type="EC" id="2.7.11.1" evidence="1"/>
<feature type="region of interest" description="Disordered" evidence="9">
    <location>
        <begin position="300"/>
        <end position="319"/>
    </location>
</feature>
<dbReference type="PROSITE" id="PS50011">
    <property type="entry name" value="PROTEIN_KINASE_DOM"/>
    <property type="match status" value="1"/>
</dbReference>
<keyword evidence="6" id="KW-0067">ATP-binding</keyword>
<reference evidence="11" key="1">
    <citation type="journal article" date="2020" name="Stud. Mycol.">
        <title>101 Dothideomycetes genomes: a test case for predicting lifestyles and emergence of pathogens.</title>
        <authorList>
            <person name="Haridas S."/>
            <person name="Albert R."/>
            <person name="Binder M."/>
            <person name="Bloem J."/>
            <person name="Labutti K."/>
            <person name="Salamov A."/>
            <person name="Andreopoulos B."/>
            <person name="Baker S."/>
            <person name="Barry K."/>
            <person name="Bills G."/>
            <person name="Bluhm B."/>
            <person name="Cannon C."/>
            <person name="Castanera R."/>
            <person name="Culley D."/>
            <person name="Daum C."/>
            <person name="Ezra D."/>
            <person name="Gonzalez J."/>
            <person name="Henrissat B."/>
            <person name="Kuo A."/>
            <person name="Liang C."/>
            <person name="Lipzen A."/>
            <person name="Lutzoni F."/>
            <person name="Magnuson J."/>
            <person name="Mondo S."/>
            <person name="Nolan M."/>
            <person name="Ohm R."/>
            <person name="Pangilinan J."/>
            <person name="Park H.-J."/>
            <person name="Ramirez L."/>
            <person name="Alfaro M."/>
            <person name="Sun H."/>
            <person name="Tritt A."/>
            <person name="Yoshinaga Y."/>
            <person name="Zwiers L.-H."/>
            <person name="Turgeon B."/>
            <person name="Goodwin S."/>
            <person name="Spatafora J."/>
            <person name="Crous P."/>
            <person name="Grigoriev I."/>
        </authorList>
    </citation>
    <scope>NUCLEOTIDE SEQUENCE</scope>
    <source>
        <strain evidence="11">CBS 122368</strain>
    </source>
</reference>
<dbReference type="InterPro" id="IPR000719">
    <property type="entry name" value="Prot_kinase_dom"/>
</dbReference>
<dbReference type="InterPro" id="IPR011009">
    <property type="entry name" value="Kinase-like_dom_sf"/>
</dbReference>
<dbReference type="SMART" id="SM00220">
    <property type="entry name" value="S_TKc"/>
    <property type="match status" value="1"/>
</dbReference>
<dbReference type="SUPFAM" id="SSF56112">
    <property type="entry name" value="Protein kinase-like (PK-like)"/>
    <property type="match status" value="1"/>
</dbReference>
<organism evidence="11 12">
    <name type="scientific">Trematosphaeria pertusa</name>
    <dbReference type="NCBI Taxonomy" id="390896"/>
    <lineage>
        <taxon>Eukaryota</taxon>
        <taxon>Fungi</taxon>
        <taxon>Dikarya</taxon>
        <taxon>Ascomycota</taxon>
        <taxon>Pezizomycotina</taxon>
        <taxon>Dothideomycetes</taxon>
        <taxon>Pleosporomycetidae</taxon>
        <taxon>Pleosporales</taxon>
        <taxon>Massarineae</taxon>
        <taxon>Trematosphaeriaceae</taxon>
        <taxon>Trematosphaeria</taxon>
    </lineage>
</organism>
<feature type="region of interest" description="Disordered" evidence="9">
    <location>
        <begin position="140"/>
        <end position="161"/>
    </location>
</feature>
<keyword evidence="5 11" id="KW-0418">Kinase</keyword>
<protein>
    <recommendedName>
        <fullName evidence="1">non-specific serine/threonine protein kinase</fullName>
        <ecNumber evidence="1">2.7.11.1</ecNumber>
    </recommendedName>
</protein>
<evidence type="ECO:0000256" key="4">
    <source>
        <dbReference type="ARBA" id="ARBA00022741"/>
    </source>
</evidence>
<evidence type="ECO:0000256" key="9">
    <source>
        <dbReference type="SAM" id="MobiDB-lite"/>
    </source>
</evidence>
<dbReference type="GO" id="GO:0004674">
    <property type="term" value="F:protein serine/threonine kinase activity"/>
    <property type="evidence" value="ECO:0007669"/>
    <property type="project" value="UniProtKB-KW"/>
</dbReference>
<evidence type="ECO:0000256" key="8">
    <source>
        <dbReference type="ARBA" id="ARBA00048679"/>
    </source>
</evidence>
<evidence type="ECO:0000256" key="6">
    <source>
        <dbReference type="ARBA" id="ARBA00022840"/>
    </source>
</evidence>
<evidence type="ECO:0000256" key="1">
    <source>
        <dbReference type="ARBA" id="ARBA00012513"/>
    </source>
</evidence>
<proteinExistence type="predicted"/>
<dbReference type="Proteomes" id="UP000800094">
    <property type="component" value="Unassembled WGS sequence"/>
</dbReference>
<sequence>MKIRSFVEQKGTLNVRMYSDYAPSGDLELIFDYYAPRDATDKTETSETPKQIPEPFIWLVFYALAEALFALNTGVCAKTGGADTGTSLDDIRKKKKGPWTSHQHADIKPKNIFLASPEDPYGAYPKPLLGDFDVAQPIRSQSASARRQERGTPGWKAPETENKDLHPVYDITSKTDIWAVGLVIWELMHASLGTERLELLRSTAATNFAFHANDTFPSERILGWNAMYTQTLHDLVTRCLKINPNQRPSFIELRKEVWEGMQRLKGVLGDFEGVDVVERLRLRFERGDEFAVGGVAELPERKKRKGGGGEELAPMPGDT</sequence>
<dbReference type="RefSeq" id="XP_033682433.1">
    <property type="nucleotide sequence ID" value="XM_033822402.1"/>
</dbReference>